<feature type="region of interest" description="Disordered" evidence="1">
    <location>
        <begin position="34"/>
        <end position="63"/>
    </location>
</feature>
<proteinExistence type="predicted"/>
<sequence length="63" mass="7451">MAESLWLLVVFGGPVIMGLFFFYALMRRRKRTELAERPHGEQVTKEMYRKDATEGDRTKPPEY</sequence>
<dbReference type="EMBL" id="OBML01000005">
    <property type="protein sequence ID" value="SOC06685.1"/>
    <property type="molecule type" value="Genomic_DNA"/>
</dbReference>
<feature type="transmembrane region" description="Helical" evidence="2">
    <location>
        <begin position="6"/>
        <end position="25"/>
    </location>
</feature>
<evidence type="ECO:0000256" key="2">
    <source>
        <dbReference type="SAM" id="Phobius"/>
    </source>
</evidence>
<gene>
    <name evidence="3" type="ORF">SAMN05421512_105163</name>
</gene>
<accession>A0A285SG80</accession>
<dbReference type="OrthoDB" id="8402715at2"/>
<evidence type="ECO:0000256" key="1">
    <source>
        <dbReference type="SAM" id="MobiDB-lite"/>
    </source>
</evidence>
<keyword evidence="2" id="KW-1133">Transmembrane helix</keyword>
<dbReference type="AlphaFoldDB" id="A0A285SG80"/>
<keyword evidence="2" id="KW-0812">Transmembrane</keyword>
<keyword evidence="4" id="KW-1185">Reference proteome</keyword>
<evidence type="ECO:0000313" key="4">
    <source>
        <dbReference type="Proteomes" id="UP000219331"/>
    </source>
</evidence>
<dbReference type="RefSeq" id="WP_097174845.1">
    <property type="nucleotide sequence ID" value="NZ_OBML01000005.1"/>
</dbReference>
<reference evidence="3 4" key="1">
    <citation type="submission" date="2017-08" db="EMBL/GenBank/DDBJ databases">
        <authorList>
            <person name="de Groot N.N."/>
        </authorList>
    </citation>
    <scope>NUCLEOTIDE SEQUENCE [LARGE SCALE GENOMIC DNA]</scope>
    <source>
        <strain evidence="3 4">USBA 352</strain>
    </source>
</reference>
<dbReference type="STRING" id="538381.GCA_001696535_02127"/>
<keyword evidence="2" id="KW-0472">Membrane</keyword>
<organism evidence="3 4">
    <name type="scientific">Stappia indica</name>
    <dbReference type="NCBI Taxonomy" id="538381"/>
    <lineage>
        <taxon>Bacteria</taxon>
        <taxon>Pseudomonadati</taxon>
        <taxon>Pseudomonadota</taxon>
        <taxon>Alphaproteobacteria</taxon>
        <taxon>Hyphomicrobiales</taxon>
        <taxon>Stappiaceae</taxon>
        <taxon>Stappia</taxon>
    </lineage>
</organism>
<evidence type="ECO:0000313" key="3">
    <source>
        <dbReference type="EMBL" id="SOC06685.1"/>
    </source>
</evidence>
<name>A0A285SG80_9HYPH</name>
<dbReference type="Proteomes" id="UP000219331">
    <property type="component" value="Unassembled WGS sequence"/>
</dbReference>
<protein>
    <submittedName>
        <fullName evidence="3">Uncharacterized protein</fullName>
    </submittedName>
</protein>